<protein>
    <submittedName>
        <fullName evidence="1">Uncharacterized protein</fullName>
    </submittedName>
</protein>
<keyword evidence="2" id="KW-1185">Reference proteome</keyword>
<name>W0VCJ7_9BURK</name>
<reference evidence="1 2" key="1">
    <citation type="journal article" date="2015" name="Genome Announc.">
        <title>Genome Sequence of Mushroom Soft-Rot Pathogen Janthinobacterium agaricidamnosum.</title>
        <authorList>
            <person name="Graupner K."/>
            <person name="Lackner G."/>
            <person name="Hertweck C."/>
        </authorList>
    </citation>
    <scope>NUCLEOTIDE SEQUENCE [LARGE SCALE GENOMIC DNA]</scope>
    <source>
        <strain evidence="2">NBRC 102515 / DSM 9628</strain>
    </source>
</reference>
<organism evidence="1 2">
    <name type="scientific">Janthinobacterium agaricidamnosum NBRC 102515 = DSM 9628</name>
    <dbReference type="NCBI Taxonomy" id="1349767"/>
    <lineage>
        <taxon>Bacteria</taxon>
        <taxon>Pseudomonadati</taxon>
        <taxon>Pseudomonadota</taxon>
        <taxon>Betaproteobacteria</taxon>
        <taxon>Burkholderiales</taxon>
        <taxon>Oxalobacteraceae</taxon>
        <taxon>Janthinobacterium</taxon>
    </lineage>
</organism>
<dbReference type="HOGENOM" id="CLU_2585022_0_0_4"/>
<sequence>MLFQPPKAAERITVGIKPAPAAGLFLYLKSSFLQKVVYTNFRENWIKKLFKINLFPCVGIAPGGCRQALRMAGLPKKRRA</sequence>
<evidence type="ECO:0000313" key="2">
    <source>
        <dbReference type="Proteomes" id="UP000027604"/>
    </source>
</evidence>
<dbReference type="KEGG" id="jag:GJA_4486"/>
<dbReference type="AlphaFoldDB" id="W0VCJ7"/>
<dbReference type="Proteomes" id="UP000027604">
    <property type="component" value="Chromosome I"/>
</dbReference>
<dbReference type="EMBL" id="HG322949">
    <property type="protein sequence ID" value="CDG85093.1"/>
    <property type="molecule type" value="Genomic_DNA"/>
</dbReference>
<evidence type="ECO:0000313" key="1">
    <source>
        <dbReference type="EMBL" id="CDG85093.1"/>
    </source>
</evidence>
<gene>
    <name evidence="1" type="ORF">GJA_4486</name>
</gene>
<proteinExistence type="predicted"/>
<accession>W0VCJ7</accession>